<keyword evidence="1" id="KW-1133">Transmembrane helix</keyword>
<feature type="transmembrane region" description="Helical" evidence="1">
    <location>
        <begin position="45"/>
        <end position="65"/>
    </location>
</feature>
<dbReference type="EMBL" id="JAHRIN010008443">
    <property type="protein sequence ID" value="MEQ2193370.1"/>
    <property type="molecule type" value="Genomic_DNA"/>
</dbReference>
<dbReference type="Proteomes" id="UP001434883">
    <property type="component" value="Unassembled WGS sequence"/>
</dbReference>
<comment type="caution">
    <text evidence="2">The sequence shown here is derived from an EMBL/GenBank/DDBJ whole genome shotgun (WGS) entry which is preliminary data.</text>
</comment>
<protein>
    <submittedName>
        <fullName evidence="2">Uncharacterized protein</fullName>
    </submittedName>
</protein>
<accession>A0ABV0QC73</accession>
<keyword evidence="1" id="KW-0472">Membrane</keyword>
<reference evidence="2 3" key="1">
    <citation type="submission" date="2021-06" db="EMBL/GenBank/DDBJ databases">
        <authorList>
            <person name="Palmer J.M."/>
        </authorList>
    </citation>
    <scope>NUCLEOTIDE SEQUENCE [LARGE SCALE GENOMIC DNA]</scope>
    <source>
        <strain evidence="2 3">XC_2019</strain>
        <tissue evidence="2">Muscle</tissue>
    </source>
</reference>
<evidence type="ECO:0000313" key="2">
    <source>
        <dbReference type="EMBL" id="MEQ2193370.1"/>
    </source>
</evidence>
<gene>
    <name evidence="2" type="ORF">XENOCAPTIV_018841</name>
</gene>
<evidence type="ECO:0000313" key="3">
    <source>
        <dbReference type="Proteomes" id="UP001434883"/>
    </source>
</evidence>
<proteinExistence type="predicted"/>
<feature type="transmembrane region" description="Helical" evidence="1">
    <location>
        <begin position="85"/>
        <end position="110"/>
    </location>
</feature>
<keyword evidence="1" id="KW-0812">Transmembrane</keyword>
<evidence type="ECO:0000256" key="1">
    <source>
        <dbReference type="SAM" id="Phobius"/>
    </source>
</evidence>
<organism evidence="2 3">
    <name type="scientific">Xenoophorus captivus</name>
    <dbReference type="NCBI Taxonomy" id="1517983"/>
    <lineage>
        <taxon>Eukaryota</taxon>
        <taxon>Metazoa</taxon>
        <taxon>Chordata</taxon>
        <taxon>Craniata</taxon>
        <taxon>Vertebrata</taxon>
        <taxon>Euteleostomi</taxon>
        <taxon>Actinopterygii</taxon>
        <taxon>Neopterygii</taxon>
        <taxon>Teleostei</taxon>
        <taxon>Neoteleostei</taxon>
        <taxon>Acanthomorphata</taxon>
        <taxon>Ovalentaria</taxon>
        <taxon>Atherinomorphae</taxon>
        <taxon>Cyprinodontiformes</taxon>
        <taxon>Goodeidae</taxon>
        <taxon>Xenoophorus</taxon>
    </lineage>
</organism>
<name>A0ABV0QC73_9TELE</name>
<keyword evidence="3" id="KW-1185">Reference proteome</keyword>
<sequence length="125" mass="13837">MSSGDFSQRECFSGYLSSSLDVPNVALNPFCYLWGKISQGFFRSLCQAVCVVVVAVLCVCVLVDASESLMLNTHLSCLDSAFAWWSYWLCVCVCCCLVVFSQQCFGLLCVCQVHVGKLMLSHLQH</sequence>